<feature type="transmembrane region" description="Helical" evidence="4">
    <location>
        <begin position="53"/>
        <end position="74"/>
    </location>
</feature>
<dbReference type="Pfam" id="PF21082">
    <property type="entry name" value="MS_channel_3rd"/>
    <property type="match status" value="1"/>
</dbReference>
<dbReference type="Pfam" id="PF00924">
    <property type="entry name" value="MS_channel_2nd"/>
    <property type="match status" value="1"/>
</dbReference>
<dbReference type="RefSeq" id="WP_323357397.1">
    <property type="nucleotide sequence ID" value="NZ_JAYGHY010000049.1"/>
</dbReference>
<evidence type="ECO:0000259" key="6">
    <source>
        <dbReference type="Pfam" id="PF21082"/>
    </source>
</evidence>
<dbReference type="SUPFAM" id="SSF50182">
    <property type="entry name" value="Sm-like ribonucleoproteins"/>
    <property type="match status" value="1"/>
</dbReference>
<dbReference type="Gene3D" id="3.30.70.100">
    <property type="match status" value="1"/>
</dbReference>
<dbReference type="SUPFAM" id="SSF82689">
    <property type="entry name" value="Mechanosensitive channel protein MscS (YggB), C-terminal domain"/>
    <property type="match status" value="1"/>
</dbReference>
<keyword evidence="3" id="KW-1003">Cell membrane</keyword>
<evidence type="ECO:0000256" key="2">
    <source>
        <dbReference type="ARBA" id="ARBA00008017"/>
    </source>
</evidence>
<evidence type="ECO:0000259" key="7">
    <source>
        <dbReference type="Pfam" id="PF21088"/>
    </source>
</evidence>
<organism evidence="8 9">
    <name type="scientific">Cyanobium gracile UHCC 0281</name>
    <dbReference type="NCBI Taxonomy" id="3110309"/>
    <lineage>
        <taxon>Bacteria</taxon>
        <taxon>Bacillati</taxon>
        <taxon>Cyanobacteriota</taxon>
        <taxon>Cyanophyceae</taxon>
        <taxon>Synechococcales</taxon>
        <taxon>Prochlorococcaceae</taxon>
        <taxon>Cyanobium</taxon>
    </lineage>
</organism>
<dbReference type="Proteomes" id="UP001302329">
    <property type="component" value="Unassembled WGS sequence"/>
</dbReference>
<dbReference type="InterPro" id="IPR006685">
    <property type="entry name" value="MscS_channel_2nd"/>
</dbReference>
<feature type="transmembrane region" description="Helical" evidence="4">
    <location>
        <begin position="20"/>
        <end position="37"/>
    </location>
</feature>
<dbReference type="EMBL" id="JAYGHY010000049">
    <property type="protein sequence ID" value="MEA5443406.1"/>
    <property type="molecule type" value="Genomic_DNA"/>
</dbReference>
<keyword evidence="4" id="KW-1133">Transmembrane helix</keyword>
<feature type="domain" description="Mechanosensitive ion channel transmembrane helices 2/3" evidence="7">
    <location>
        <begin position="196"/>
        <end position="234"/>
    </location>
</feature>
<dbReference type="InterPro" id="IPR011066">
    <property type="entry name" value="MscS_channel_C_sf"/>
</dbReference>
<name>A0ABU5SY07_9CYAN</name>
<feature type="transmembrane region" description="Helical" evidence="4">
    <location>
        <begin position="112"/>
        <end position="129"/>
    </location>
</feature>
<feature type="transmembrane region" description="Helical" evidence="4">
    <location>
        <begin position="80"/>
        <end position="100"/>
    </location>
</feature>
<dbReference type="InterPro" id="IPR049142">
    <property type="entry name" value="MS_channel_1st"/>
</dbReference>
<feature type="transmembrane region" description="Helical" evidence="4">
    <location>
        <begin position="191"/>
        <end position="209"/>
    </location>
</feature>
<evidence type="ECO:0000313" key="8">
    <source>
        <dbReference type="EMBL" id="MEA5443406.1"/>
    </source>
</evidence>
<dbReference type="SUPFAM" id="SSF82861">
    <property type="entry name" value="Mechanosensitive channel protein MscS (YggB), transmembrane region"/>
    <property type="match status" value="1"/>
</dbReference>
<dbReference type="Gene3D" id="1.10.287.1260">
    <property type="match status" value="1"/>
</dbReference>
<dbReference type="InterPro" id="IPR049278">
    <property type="entry name" value="MS_channel_C"/>
</dbReference>
<dbReference type="PANTHER" id="PTHR30347:SF1">
    <property type="entry name" value="MECHANOSENSITIVE CHANNEL MSCK"/>
    <property type="match status" value="1"/>
</dbReference>
<dbReference type="InterPro" id="IPR010920">
    <property type="entry name" value="LSM_dom_sf"/>
</dbReference>
<reference evidence="8 9" key="1">
    <citation type="submission" date="2023-12" db="EMBL/GenBank/DDBJ databases">
        <title>Baltic Sea Cyanobacteria.</title>
        <authorList>
            <person name="Delbaje E."/>
            <person name="Fewer D.P."/>
            <person name="Shishido T.K."/>
        </authorList>
    </citation>
    <scope>NUCLEOTIDE SEQUENCE [LARGE SCALE GENOMIC DNA]</scope>
    <source>
        <strain evidence="8 9">UHCC 0281</strain>
    </source>
</reference>
<feature type="domain" description="Mechanosensitive ion channel MscS C-terminal" evidence="6">
    <location>
        <begin position="315"/>
        <end position="394"/>
    </location>
</feature>
<evidence type="ECO:0000313" key="9">
    <source>
        <dbReference type="Proteomes" id="UP001302329"/>
    </source>
</evidence>
<keyword evidence="4" id="KW-0472">Membrane</keyword>
<gene>
    <name evidence="8" type="ORF">VB739_12645</name>
</gene>
<dbReference type="InterPro" id="IPR011014">
    <property type="entry name" value="MscS_channel_TM-2"/>
</dbReference>
<sequence length="410" mass="44872">MNLLLQEIIGWLGYLQRNEVRLQLLLLAVVFLGHRALRGRLARRFPLAGRPEAVIPVLLSLLSLSLGLGGLPYGLVLLGLLLYLGWLGLGGLHLLLGRFIQPEPMRLLETRLIRPAYLLGAALLVIRVFDNPQDLAIIPIGEWFGSSVNLGSLLLAVVIVYVLAMGTGPPAQGMAWLVQRSVGISNGSRRALALMIRYVAVAIGIVWALDHVGFNRTAILAVAGGLSVGLGFGIKEVFSNFVSGLWLLFEGSVRPGEVLFIDGDPCEVRSLGLRAAVLWRDRDNAELVIPNQTFFTTTTVTYTGSDTMRRSQVLVGAAYRHDPAEVLALLEATARSLPRVLDKPAPKGLLLRYGDSSIDYALRFWIANPMDNVSICSEVQAGIWQAFRERGIEIPFPQQVQYRVEGPPKS</sequence>
<accession>A0ABU5SY07</accession>
<feature type="transmembrane region" description="Helical" evidence="4">
    <location>
        <begin position="149"/>
        <end position="171"/>
    </location>
</feature>
<dbReference type="InterPro" id="IPR052702">
    <property type="entry name" value="MscS-like_channel"/>
</dbReference>
<keyword evidence="9" id="KW-1185">Reference proteome</keyword>
<comment type="similarity">
    <text evidence="2">Belongs to the MscS (TC 1.A.23) family.</text>
</comment>
<keyword evidence="4" id="KW-0812">Transmembrane</keyword>
<evidence type="ECO:0000256" key="4">
    <source>
        <dbReference type="SAM" id="Phobius"/>
    </source>
</evidence>
<comment type="subcellular location">
    <subcellularLocation>
        <location evidence="1">Cell membrane</location>
        <topology evidence="1">Multi-pass membrane protein</topology>
    </subcellularLocation>
</comment>
<comment type="caution">
    <text evidence="8">The sequence shown here is derived from an EMBL/GenBank/DDBJ whole genome shotgun (WGS) entry which is preliminary data.</text>
</comment>
<protein>
    <submittedName>
        <fullName evidence="8">Mechanosensitive ion channel domain-containing protein</fullName>
    </submittedName>
</protein>
<dbReference type="PANTHER" id="PTHR30347">
    <property type="entry name" value="POTASSIUM CHANNEL RELATED"/>
    <property type="match status" value="1"/>
</dbReference>
<feature type="domain" description="Mechanosensitive ion channel MscS" evidence="5">
    <location>
        <begin position="237"/>
        <end position="300"/>
    </location>
</feature>
<evidence type="ECO:0000256" key="3">
    <source>
        <dbReference type="ARBA" id="ARBA00022475"/>
    </source>
</evidence>
<dbReference type="Pfam" id="PF21088">
    <property type="entry name" value="MS_channel_1st"/>
    <property type="match status" value="1"/>
</dbReference>
<evidence type="ECO:0000259" key="5">
    <source>
        <dbReference type="Pfam" id="PF00924"/>
    </source>
</evidence>
<proteinExistence type="inferred from homology"/>
<evidence type="ECO:0000256" key="1">
    <source>
        <dbReference type="ARBA" id="ARBA00004651"/>
    </source>
</evidence>
<feature type="transmembrane region" description="Helical" evidence="4">
    <location>
        <begin position="215"/>
        <end position="234"/>
    </location>
</feature>